<feature type="domain" description="NADP-dependent oxidoreductase" evidence="2">
    <location>
        <begin position="16"/>
        <end position="309"/>
    </location>
</feature>
<dbReference type="Proteomes" id="UP000273143">
    <property type="component" value="Chromosome"/>
</dbReference>
<dbReference type="InterPro" id="IPR023210">
    <property type="entry name" value="NADP_OxRdtase_dom"/>
</dbReference>
<dbReference type="EMBL" id="CP029822">
    <property type="protein sequence ID" value="AZS50563.1"/>
    <property type="molecule type" value="Genomic_DNA"/>
</dbReference>
<dbReference type="InterPro" id="IPR036812">
    <property type="entry name" value="NAD(P)_OxRdtase_dom_sf"/>
</dbReference>
<dbReference type="InterPro" id="IPR050791">
    <property type="entry name" value="Aldo-Keto_reductase"/>
</dbReference>
<organism evidence="3 4">
    <name type="scientific">Entomomonas moraniae</name>
    <dbReference type="NCBI Taxonomy" id="2213226"/>
    <lineage>
        <taxon>Bacteria</taxon>
        <taxon>Pseudomonadati</taxon>
        <taxon>Pseudomonadota</taxon>
        <taxon>Gammaproteobacteria</taxon>
        <taxon>Pseudomonadales</taxon>
        <taxon>Pseudomonadaceae</taxon>
        <taxon>Entomomonas</taxon>
    </lineage>
</organism>
<reference evidence="4" key="1">
    <citation type="submission" date="2018-06" db="EMBL/GenBank/DDBJ databases">
        <title>Complete genome of Pseudomonas insecticola strain QZS01.</title>
        <authorList>
            <person name="Wang J."/>
            <person name="Su Q."/>
        </authorList>
    </citation>
    <scope>NUCLEOTIDE SEQUENCE [LARGE SCALE GENOMIC DNA]</scope>
    <source>
        <strain evidence="4">QZS01</strain>
    </source>
</reference>
<dbReference type="GO" id="GO:0016491">
    <property type="term" value="F:oxidoreductase activity"/>
    <property type="evidence" value="ECO:0007669"/>
    <property type="project" value="UniProtKB-KW"/>
</dbReference>
<dbReference type="PANTHER" id="PTHR43625">
    <property type="entry name" value="AFLATOXIN B1 ALDEHYDE REDUCTASE"/>
    <property type="match status" value="1"/>
</dbReference>
<evidence type="ECO:0000259" key="2">
    <source>
        <dbReference type="Pfam" id="PF00248"/>
    </source>
</evidence>
<name>A0A3S9XDN9_9GAMM</name>
<evidence type="ECO:0000313" key="4">
    <source>
        <dbReference type="Proteomes" id="UP000273143"/>
    </source>
</evidence>
<dbReference type="PROSITE" id="PS51257">
    <property type="entry name" value="PROKAR_LIPOPROTEIN"/>
    <property type="match status" value="1"/>
</dbReference>
<protein>
    <submittedName>
        <fullName evidence="3">Aldo/keto reductase</fullName>
    </submittedName>
</protein>
<dbReference type="Gene3D" id="3.20.20.100">
    <property type="entry name" value="NADP-dependent oxidoreductase domain"/>
    <property type="match status" value="1"/>
</dbReference>
<evidence type="ECO:0000313" key="3">
    <source>
        <dbReference type="EMBL" id="AZS50563.1"/>
    </source>
</evidence>
<sequence>MKYHKLGNSHLNVSNIGLGCMGMSAFYGNYAEKDSINTLHYAIDQGVNFLDTADMYGPLTNEQLIAKALDKKRDDVILATKFGIVYDNNAANTAQQRVVNGHPDYVIKSCEGSLKRLNTDVIDLYYLHRIDDSVPIEETIGAMARLVEQGKVRYIGISEALSETIQRAHQTYPLTAVQMEYSLWTRDAEQKILDTCQELDIGFVAYSPLGRGFLSGKINTPDDFDKDDYRRTNPRFIGENFFKNIALVNNLKALALQKGCSPAQLALAWVLTSPYHITPIPGSRRITNLQENIAALNICLSPEEYQQLSDFFPLNSAVGARYSDGYSPETMK</sequence>
<dbReference type="GO" id="GO:0005737">
    <property type="term" value="C:cytoplasm"/>
    <property type="evidence" value="ECO:0007669"/>
    <property type="project" value="TreeGrafter"/>
</dbReference>
<keyword evidence="4" id="KW-1185">Reference proteome</keyword>
<keyword evidence="1" id="KW-0560">Oxidoreductase</keyword>
<dbReference type="PANTHER" id="PTHR43625:SF40">
    <property type="entry name" value="ALDO-KETO REDUCTASE YAKC [NADP(+)]"/>
    <property type="match status" value="1"/>
</dbReference>
<dbReference type="SUPFAM" id="SSF51430">
    <property type="entry name" value="NAD(P)-linked oxidoreductase"/>
    <property type="match status" value="1"/>
</dbReference>
<evidence type="ECO:0000256" key="1">
    <source>
        <dbReference type="ARBA" id="ARBA00023002"/>
    </source>
</evidence>
<proteinExistence type="predicted"/>
<dbReference type="AlphaFoldDB" id="A0A3S9XDN9"/>
<dbReference type="RefSeq" id="WP_127163010.1">
    <property type="nucleotide sequence ID" value="NZ_CP029822.1"/>
</dbReference>
<dbReference type="CDD" id="cd19076">
    <property type="entry name" value="AKR_AKR13A_13D"/>
    <property type="match status" value="1"/>
</dbReference>
<dbReference type="Pfam" id="PF00248">
    <property type="entry name" value="Aldo_ket_red"/>
    <property type="match status" value="1"/>
</dbReference>
<gene>
    <name evidence="3" type="ORF">DM558_07130</name>
</gene>
<accession>A0A3S9XDN9</accession>
<dbReference type="KEGG" id="emo:DM558_07130"/>